<dbReference type="InterPro" id="IPR037041">
    <property type="entry name" value="Trigger_fac_C_sf"/>
</dbReference>
<evidence type="ECO:0000256" key="1">
    <source>
        <dbReference type="ARBA" id="ARBA00023110"/>
    </source>
</evidence>
<protein>
    <recommendedName>
        <fullName evidence="3">Trigger factor C-terminal domain-containing protein</fullName>
    </recommendedName>
</protein>
<dbReference type="InterPro" id="IPR027304">
    <property type="entry name" value="Trigger_fact/SurA_dom_sf"/>
</dbReference>
<dbReference type="GO" id="GO:0003755">
    <property type="term" value="F:peptidyl-prolyl cis-trans isomerase activity"/>
    <property type="evidence" value="ECO:0007669"/>
    <property type="project" value="UniProtKB-KW"/>
</dbReference>
<proteinExistence type="predicted"/>
<organism evidence="4 5">
    <name type="scientific">Candidatus Blautia gallistercoris</name>
    <dbReference type="NCBI Taxonomy" id="2838490"/>
    <lineage>
        <taxon>Bacteria</taxon>
        <taxon>Bacillati</taxon>
        <taxon>Bacillota</taxon>
        <taxon>Clostridia</taxon>
        <taxon>Lachnospirales</taxon>
        <taxon>Lachnospiraceae</taxon>
        <taxon>Blautia</taxon>
    </lineage>
</organism>
<feature type="domain" description="Trigger factor C-terminal" evidence="3">
    <location>
        <begin position="17"/>
        <end position="155"/>
    </location>
</feature>
<dbReference type="Proteomes" id="UP000886817">
    <property type="component" value="Unassembled WGS sequence"/>
</dbReference>
<accession>A0A9D1WJU4</accession>
<dbReference type="AlphaFoldDB" id="A0A9D1WJU4"/>
<gene>
    <name evidence="4" type="ORF">IAA45_11785</name>
</gene>
<keyword evidence="2" id="KW-0413">Isomerase</keyword>
<dbReference type="Pfam" id="PF05698">
    <property type="entry name" value="Trigger_C"/>
    <property type="match status" value="1"/>
</dbReference>
<evidence type="ECO:0000256" key="2">
    <source>
        <dbReference type="ARBA" id="ARBA00023235"/>
    </source>
</evidence>
<evidence type="ECO:0000313" key="5">
    <source>
        <dbReference type="Proteomes" id="UP000886817"/>
    </source>
</evidence>
<name>A0A9D1WJU4_9FIRM</name>
<dbReference type="GO" id="GO:0015031">
    <property type="term" value="P:protein transport"/>
    <property type="evidence" value="ECO:0007669"/>
    <property type="project" value="InterPro"/>
</dbReference>
<dbReference type="SUPFAM" id="SSF109998">
    <property type="entry name" value="Triger factor/SurA peptide-binding domain-like"/>
    <property type="match status" value="1"/>
</dbReference>
<dbReference type="Gene3D" id="1.10.3120.10">
    <property type="entry name" value="Trigger factor, C-terminal domain"/>
    <property type="match status" value="1"/>
</dbReference>
<dbReference type="EMBL" id="DXEX01000251">
    <property type="protein sequence ID" value="HIX60378.1"/>
    <property type="molecule type" value="Genomic_DNA"/>
</dbReference>
<dbReference type="GO" id="GO:0006457">
    <property type="term" value="P:protein folding"/>
    <property type="evidence" value="ECO:0007669"/>
    <property type="project" value="InterPro"/>
</dbReference>
<evidence type="ECO:0000259" key="3">
    <source>
        <dbReference type="Pfam" id="PF05698"/>
    </source>
</evidence>
<reference evidence="4" key="1">
    <citation type="journal article" date="2021" name="PeerJ">
        <title>Extensive microbial diversity within the chicken gut microbiome revealed by metagenomics and culture.</title>
        <authorList>
            <person name="Gilroy R."/>
            <person name="Ravi A."/>
            <person name="Getino M."/>
            <person name="Pursley I."/>
            <person name="Horton D.L."/>
            <person name="Alikhan N.F."/>
            <person name="Baker D."/>
            <person name="Gharbi K."/>
            <person name="Hall N."/>
            <person name="Watson M."/>
            <person name="Adriaenssens E.M."/>
            <person name="Foster-Nyarko E."/>
            <person name="Jarju S."/>
            <person name="Secka A."/>
            <person name="Antonio M."/>
            <person name="Oren A."/>
            <person name="Chaudhuri R.R."/>
            <person name="La Ragione R."/>
            <person name="Hildebrand F."/>
            <person name="Pallen M.J."/>
        </authorList>
    </citation>
    <scope>NUCLEOTIDE SEQUENCE</scope>
    <source>
        <strain evidence="4">ChiSjej1B19-8411</strain>
    </source>
</reference>
<reference evidence="4" key="2">
    <citation type="submission" date="2021-04" db="EMBL/GenBank/DDBJ databases">
        <authorList>
            <person name="Gilroy R."/>
        </authorList>
    </citation>
    <scope>NUCLEOTIDE SEQUENCE</scope>
    <source>
        <strain evidence="4">ChiSjej1B19-8411</strain>
    </source>
</reference>
<evidence type="ECO:0000313" key="4">
    <source>
        <dbReference type="EMBL" id="HIX60378.1"/>
    </source>
</evidence>
<comment type="caution">
    <text evidence="4">The sequence shown here is derived from an EMBL/GenBank/DDBJ whole genome shotgun (WGS) entry which is preliminary data.</text>
</comment>
<sequence length="179" mass="20760">MGEDTAVPARQQPSAGENREQWEEAVIDHIIAHNEIMVPQEKIQEEAAAMLLEYRHRLRYESMASGISYDALRETEEELQQRFWKEAVRELKRQQIIQTVIREENLEVSPEELEREAEALAERQNLSLDIVKSFLGEGCGMLRRDLLEKKAMNVLYQIREKYAVNRKDPDPAPEPAGES</sequence>
<dbReference type="InterPro" id="IPR008880">
    <property type="entry name" value="Trigger_fac_C"/>
</dbReference>
<keyword evidence="1" id="KW-0697">Rotamase</keyword>